<dbReference type="RefSeq" id="WP_394488369.1">
    <property type="nucleotide sequence ID" value="NZ_JBIGIA010000008.1"/>
</dbReference>
<name>A0ABW7G6C2_9BURK</name>
<comment type="caution">
    <text evidence="1">The sequence shown here is derived from an EMBL/GenBank/DDBJ whole genome shotgun (WGS) entry which is preliminary data.</text>
</comment>
<organism evidence="1 2">
    <name type="scientific">Pelomonas nitida</name>
    <dbReference type="NCBI Taxonomy" id="3299027"/>
    <lineage>
        <taxon>Bacteria</taxon>
        <taxon>Pseudomonadati</taxon>
        <taxon>Pseudomonadota</taxon>
        <taxon>Betaproteobacteria</taxon>
        <taxon>Burkholderiales</taxon>
        <taxon>Sphaerotilaceae</taxon>
        <taxon>Roseateles</taxon>
    </lineage>
</organism>
<dbReference type="EMBL" id="JBIGIA010000008">
    <property type="protein sequence ID" value="MFG6457507.1"/>
    <property type="molecule type" value="Genomic_DNA"/>
</dbReference>
<evidence type="ECO:0000313" key="2">
    <source>
        <dbReference type="Proteomes" id="UP001606305"/>
    </source>
</evidence>
<gene>
    <name evidence="1" type="ORF">ACG00X_11755</name>
</gene>
<evidence type="ECO:0000313" key="1">
    <source>
        <dbReference type="EMBL" id="MFG6457507.1"/>
    </source>
</evidence>
<keyword evidence="2" id="KW-1185">Reference proteome</keyword>
<sequence>MKQSISRQVLRQTAERRQDVAPLTDFRASPAFVLLGDPGAGKTWSFESEAAECGGHYLRASAIEDGEAPVTATDIVFIDGLDEIRAGTTGTSDALTRVIRWLRESNLPRLRLSCREADWRGAADAQRVSTLYPDLVELHLQPLARDEMETLLALWRGLVPDPQRFLDDAERAGMLPLFGNPFLLNLTAQAVSARGGEFPATRFEVYEDACAALVKEHNPEHPLGSQTEVLLRDAGLLCTLHLLAGCKLSVLPRSGTLDLRDLPPELLDLTDAQLALRSKVFTQAAEPIHRSIAEFLAARSIARRITRQGLPLERVLALLLGADGRPVEALRGLLAWLVCHLPHDSRHALLHIDPLGFVLNADPARLSTDETRRLWQALAERAEENPWFRAGQWVSHPFGPLASEGTRELLAEFLASPRRDQPYQAFLTCVCDALQHAHPLSGIAGALKPWVQDRALNFDLRDAAYEAWKQQSPPTEHKAQLRRWLDAAKPEPQDAMLRTWLREAYPSTVPVDEVFDYFEPRDIEGRHWGVDGYFWHSLLLRQTPRDQLASLADAWTRRSPDGLGHDLGFDARHMVNELLPAVLDVAGDGADDDRLWRWLGMGLDKHGFPKLEAAAQQAVGAWLGARPQRMKAIVRLGFERVLPDVHGHRHFWEADNRLYAAARPKDWLFWRLEVAAQADDTELARRLFYDVAHCVTDPPAGLDVPTLEMLESCVAQYGPRHPDAEKWLENAFSLPLDDWTGEQHRWQLRHEAQERELRLQRREHLTNALASLAEDKPWPGLLHRVAHAYQGHYGDITGDTGLARVQSALGCSETEAQAALDAVHASLWRDDVPTWQEVLSAAAEGKPHYIREALLMAAEHARQTQPLAMQTWSEALLQTLAACWTSYGAGETPSWFSHLCASRAELIAPVVIAQAQQALRRKTSDAQPTLWHLKEHPALARQVLPALLRALPARLEEAHRNTLNTALLAALPLLDADEAQALLAERLARKGLDSVQRLALLLAQLPYDSQALAAVADFVGANRQRRIALGQALREQGVLARLPEARLSTALGLFVEVLGAITTPEPDWPGGIVTEAHERERQVSHLINLLAAQGSDQARAELARLLTLPDLRPWEQHLRHALQAQRGAWREARFKAPDVLAVALTLAHLAPAHPADLRALVAAHLHGLERELRYGDVMTLEHFWNDNGEPRDENSCSARLHEKLKPLLAPQQVGLELEAWAAGGKRVDLRASRLVPGLAAISLPIEVKKDCHQEVWTAWRDQLKRLYTGDPETAGQGIYLVLWFGRDTTKTPARRRLSTSAAEMRDWLRERIPPEDRDSIRVEVLDLSWRDEIKGPGKIKRSS</sequence>
<reference evidence="1 2" key="1">
    <citation type="submission" date="2024-09" db="EMBL/GenBank/DDBJ databases">
        <title>Novel species of the genus Pelomonas and Roseateles isolated from streams.</title>
        <authorList>
            <person name="Lu H."/>
        </authorList>
    </citation>
    <scope>NUCLEOTIDE SEQUENCE [LARGE SCALE GENOMIC DNA]</scope>
    <source>
        <strain evidence="1 2">BYS96W</strain>
    </source>
</reference>
<proteinExistence type="predicted"/>
<dbReference type="Proteomes" id="UP001606305">
    <property type="component" value="Unassembled WGS sequence"/>
</dbReference>
<accession>A0ABW7G6C2</accession>
<protein>
    <submittedName>
        <fullName evidence="1">NACHT domain-containing protein</fullName>
    </submittedName>
</protein>